<dbReference type="AlphaFoldDB" id="A0AA48GPE6"/>
<feature type="transmembrane region" description="Helical" evidence="3">
    <location>
        <begin position="40"/>
        <end position="62"/>
    </location>
</feature>
<evidence type="ECO:0000313" key="4">
    <source>
        <dbReference type="EMBL" id="BDU75114.1"/>
    </source>
</evidence>
<dbReference type="PANTHER" id="PTHR45586">
    <property type="entry name" value="TPR REPEAT-CONTAINING PROTEIN PA4667"/>
    <property type="match status" value="1"/>
</dbReference>
<protein>
    <submittedName>
        <fullName evidence="4">Tetratricopeptide repeat domain protein</fullName>
    </submittedName>
</protein>
<accession>A0AA48GPE6</accession>
<proteinExistence type="predicted"/>
<keyword evidence="3" id="KW-0812">Transmembrane</keyword>
<keyword evidence="3" id="KW-1133">Transmembrane helix</keyword>
<dbReference type="Gene3D" id="1.25.40.10">
    <property type="entry name" value="Tetratricopeptide repeat domain"/>
    <property type="match status" value="1"/>
</dbReference>
<dbReference type="RefSeq" id="WP_243334738.1">
    <property type="nucleotide sequence ID" value="NZ_AP027081.1"/>
</dbReference>
<dbReference type="SUPFAM" id="SSF48452">
    <property type="entry name" value="TPR-like"/>
    <property type="match status" value="2"/>
</dbReference>
<keyword evidence="1" id="KW-0677">Repeat</keyword>
<dbReference type="InterPro" id="IPR011990">
    <property type="entry name" value="TPR-like_helical_dom_sf"/>
</dbReference>
<name>A0AA48GPE6_9BACT</name>
<dbReference type="InterPro" id="IPR051012">
    <property type="entry name" value="CellSynth/LPSAsmb/PSIAsmb"/>
</dbReference>
<gene>
    <name evidence="4" type="ORF">METESE_00720</name>
</gene>
<dbReference type="KEGG" id="msea:METESE_00720"/>
<dbReference type="EMBL" id="AP027081">
    <property type="protein sequence ID" value="BDU75114.1"/>
    <property type="molecule type" value="Genomic_DNA"/>
</dbReference>
<dbReference type="Proteomes" id="UP001228113">
    <property type="component" value="Chromosome"/>
</dbReference>
<organism evidence="4 5">
    <name type="scientific">Mesoterricola sediminis</name>
    <dbReference type="NCBI Taxonomy" id="2927980"/>
    <lineage>
        <taxon>Bacteria</taxon>
        <taxon>Pseudomonadati</taxon>
        <taxon>Acidobacteriota</taxon>
        <taxon>Holophagae</taxon>
        <taxon>Holophagales</taxon>
        <taxon>Holophagaceae</taxon>
        <taxon>Mesoterricola</taxon>
    </lineage>
</organism>
<keyword evidence="5" id="KW-1185">Reference proteome</keyword>
<evidence type="ECO:0000313" key="5">
    <source>
        <dbReference type="Proteomes" id="UP001228113"/>
    </source>
</evidence>
<keyword evidence="3" id="KW-0472">Membrane</keyword>
<evidence type="ECO:0000256" key="3">
    <source>
        <dbReference type="SAM" id="Phobius"/>
    </source>
</evidence>
<reference evidence="4" key="1">
    <citation type="journal article" date="2023" name="Int. J. Syst. Evol. Microbiol.">
        <title>Mesoterricola silvestris gen. nov., sp. nov., Mesoterricola sediminis sp. nov., Geothrix oryzae sp. nov., Geothrix edaphica sp. nov., Geothrix rubra sp. nov., and Geothrix limicola sp. nov., six novel members of Acidobacteriota isolated from soils.</title>
        <authorList>
            <person name="Itoh H."/>
            <person name="Sugisawa Y."/>
            <person name="Mise K."/>
            <person name="Xu Z."/>
            <person name="Kuniyasu M."/>
            <person name="Ushijima N."/>
            <person name="Kawano K."/>
            <person name="Kobayashi E."/>
            <person name="Shiratori Y."/>
            <person name="Masuda Y."/>
            <person name="Senoo K."/>
        </authorList>
    </citation>
    <scope>NUCLEOTIDE SEQUENCE</scope>
    <source>
        <strain evidence="4">W786</strain>
    </source>
</reference>
<evidence type="ECO:0000256" key="2">
    <source>
        <dbReference type="ARBA" id="ARBA00022803"/>
    </source>
</evidence>
<keyword evidence="2" id="KW-0802">TPR repeat</keyword>
<dbReference type="Pfam" id="PF14559">
    <property type="entry name" value="TPR_19"/>
    <property type="match status" value="1"/>
</dbReference>
<sequence>MRLINLLFIALIAFALMSVGYVYMRNTAVLGLDVMLWSDASVRVSSLLIGAFLLGFVLNILYTGIMELSRFVKGINASAATRAGKRLSSLLHEARELLAHGLPGHARQVLESVIRERADHEAANLLLAEALMKLGEYDTAVKHLEAWCLTHPDDVEFHYLLADALVADRNPDGATSLLKRLAGDHPKQGLRALRKLRTLHMDAGRWEEALDVHKRLVSRFVKEVNAQERAQGTALLYQVAMNKIEADQFREAVPILQQILKEDTDFVPAYLSLGRCMILQDQEPQGIEIWLEGFRTTGEGALLQELEDFYIQSGKPDEGLGVLRRVAATSEFTTTAKFFLGKMLYRLEILDEALVLFQEVRTQVVYSPILFFFMAKIHARRGRNEQALNEYRQLLRNLGILRQRFECSVCGQKTPDYVDRCEACGSWNASHFMFKENELPDMGLRQETGPWV</sequence>
<evidence type="ECO:0000256" key="1">
    <source>
        <dbReference type="ARBA" id="ARBA00022737"/>
    </source>
</evidence>
<dbReference type="PANTHER" id="PTHR45586:SF1">
    <property type="entry name" value="LIPOPOLYSACCHARIDE ASSEMBLY PROTEIN B"/>
    <property type="match status" value="1"/>
</dbReference>